<sequence>MNAAVTDVYLRPTITHPITSVEDNVPRWGVPTRLVSDIAPIHYSGRAKTMPLTTLLNVIVGTGVLLRYTNKVWYQSLLCPATDDALIPGLDAFGGEAPPYVRPTIFSKPSDPPDDGTNRTDHIPEGTQNIKGSVINDRGGTLVQLSDLLGTAAVDVHHDGCYNTLLVANGHLTDAPLESVHSVFSTRDFCIVKSLGKLNDPAFGLADIRKTHLGSCTWEEAYTIGFESFHDEDRFIFKSPNMYIPRMHDTSVRFLVTKSRVDVYKPFDKGNHHELDTLDYLETDDVLKYRYLIRTIQWVILLVSYLMRFKDACIRFGSNKPDYTDLPERPSEWNISIYGVMMETFPYNVHKTFHCVQETFTTGYIQYFHSGGKTYPAAILSKHWRYSDIWSTLQQFLFGTERPRKHLHIIPLINMPIHRGVTENIKSFLGSYGERFELYGNRTSFKALLVSVKAMTKRMVEDVKGFEAAEQCLLSCFHSSLELLHFQSVTSLRYGHLCRLTAVSAVANSLHSIRNLIDKSFARIIFAS</sequence>
<dbReference type="Proteomes" id="UP000693970">
    <property type="component" value="Unassembled WGS sequence"/>
</dbReference>
<accession>A0A9K3Q4E8</accession>
<comment type="caution">
    <text evidence="2">The sequence shown here is derived from an EMBL/GenBank/DDBJ whole genome shotgun (WGS) entry which is preliminary data.</text>
</comment>
<reference evidence="2" key="1">
    <citation type="journal article" date="2021" name="Sci. Rep.">
        <title>Diploid genomic architecture of Nitzschia inconspicua, an elite biomass production diatom.</title>
        <authorList>
            <person name="Oliver A."/>
            <person name="Podell S."/>
            <person name="Pinowska A."/>
            <person name="Traller J.C."/>
            <person name="Smith S.R."/>
            <person name="McClure R."/>
            <person name="Beliaev A."/>
            <person name="Bohutskyi P."/>
            <person name="Hill E.A."/>
            <person name="Rabines A."/>
            <person name="Zheng H."/>
            <person name="Allen L.Z."/>
            <person name="Kuo A."/>
            <person name="Grigoriev I.V."/>
            <person name="Allen A.E."/>
            <person name="Hazlebeck D."/>
            <person name="Allen E.E."/>
        </authorList>
    </citation>
    <scope>NUCLEOTIDE SEQUENCE</scope>
    <source>
        <strain evidence="2">Hildebrandi</strain>
    </source>
</reference>
<name>A0A9K3Q4E8_9STRA</name>
<keyword evidence="3" id="KW-1185">Reference proteome</keyword>
<dbReference type="OrthoDB" id="413361at2759"/>
<reference evidence="2" key="2">
    <citation type="submission" date="2021-04" db="EMBL/GenBank/DDBJ databases">
        <authorList>
            <person name="Podell S."/>
        </authorList>
    </citation>
    <scope>NUCLEOTIDE SEQUENCE</scope>
    <source>
        <strain evidence="2">Hildebrandi</strain>
    </source>
</reference>
<dbReference type="AlphaFoldDB" id="A0A9K3Q4E8"/>
<evidence type="ECO:0000256" key="1">
    <source>
        <dbReference type="SAM" id="MobiDB-lite"/>
    </source>
</evidence>
<protein>
    <submittedName>
        <fullName evidence="2">Uncharacterized protein</fullName>
    </submittedName>
</protein>
<proteinExistence type="predicted"/>
<organism evidence="2 3">
    <name type="scientific">Nitzschia inconspicua</name>
    <dbReference type="NCBI Taxonomy" id="303405"/>
    <lineage>
        <taxon>Eukaryota</taxon>
        <taxon>Sar</taxon>
        <taxon>Stramenopiles</taxon>
        <taxon>Ochrophyta</taxon>
        <taxon>Bacillariophyta</taxon>
        <taxon>Bacillariophyceae</taxon>
        <taxon>Bacillariophycidae</taxon>
        <taxon>Bacillariales</taxon>
        <taxon>Bacillariaceae</taxon>
        <taxon>Nitzschia</taxon>
    </lineage>
</organism>
<evidence type="ECO:0000313" key="3">
    <source>
        <dbReference type="Proteomes" id="UP000693970"/>
    </source>
</evidence>
<evidence type="ECO:0000313" key="2">
    <source>
        <dbReference type="EMBL" id="KAG7370783.1"/>
    </source>
</evidence>
<feature type="region of interest" description="Disordered" evidence="1">
    <location>
        <begin position="105"/>
        <end position="130"/>
    </location>
</feature>
<gene>
    <name evidence="2" type="ORF">IV203_019353</name>
</gene>
<dbReference type="EMBL" id="JAGRRH010000004">
    <property type="protein sequence ID" value="KAG7370783.1"/>
    <property type="molecule type" value="Genomic_DNA"/>
</dbReference>